<comment type="caution">
    <text evidence="2">The sequence shown here is derived from an EMBL/GenBank/DDBJ whole genome shotgun (WGS) entry which is preliminary data.</text>
</comment>
<feature type="domain" description="HD/PDEase" evidence="1">
    <location>
        <begin position="23"/>
        <end position="140"/>
    </location>
</feature>
<dbReference type="PANTHER" id="PTHR21262:SF31">
    <property type="entry name" value="GTP PYROPHOSPHOKINASE"/>
    <property type="match status" value="1"/>
</dbReference>
<accession>A0A1G2K8G7</accession>
<name>A0A1G2K8G7_9BACT</name>
<dbReference type="CDD" id="cd00077">
    <property type="entry name" value="HDc"/>
    <property type="match status" value="1"/>
</dbReference>
<dbReference type="Pfam" id="PF13328">
    <property type="entry name" value="HD_4"/>
    <property type="match status" value="1"/>
</dbReference>
<reference evidence="2 3" key="1">
    <citation type="journal article" date="2016" name="Nat. Commun.">
        <title>Thousands of microbial genomes shed light on interconnected biogeochemical processes in an aquifer system.</title>
        <authorList>
            <person name="Anantharaman K."/>
            <person name="Brown C.T."/>
            <person name="Hug L.A."/>
            <person name="Sharon I."/>
            <person name="Castelle C.J."/>
            <person name="Probst A.J."/>
            <person name="Thomas B.C."/>
            <person name="Singh A."/>
            <person name="Wilkins M.J."/>
            <person name="Karaoz U."/>
            <person name="Brodie E.L."/>
            <person name="Williams K.H."/>
            <person name="Hubbard S.S."/>
            <person name="Banfield J.F."/>
        </authorList>
    </citation>
    <scope>NUCLEOTIDE SEQUENCE [LARGE SCALE GENOMIC DNA]</scope>
</reference>
<evidence type="ECO:0000259" key="1">
    <source>
        <dbReference type="SMART" id="SM00471"/>
    </source>
</evidence>
<dbReference type="Proteomes" id="UP000177152">
    <property type="component" value="Unassembled WGS sequence"/>
</dbReference>
<protein>
    <recommendedName>
        <fullName evidence="1">HD/PDEase domain-containing protein</fullName>
    </recommendedName>
</protein>
<dbReference type="AlphaFoldDB" id="A0A1G2K8G7"/>
<organism evidence="2 3">
    <name type="scientific">Candidatus Sungbacteria bacterium RIFCSPHIGHO2_01_FULL_47_32</name>
    <dbReference type="NCBI Taxonomy" id="1802264"/>
    <lineage>
        <taxon>Bacteria</taxon>
        <taxon>Candidatus Sungiibacteriota</taxon>
    </lineage>
</organism>
<dbReference type="SMART" id="SM00471">
    <property type="entry name" value="HDc"/>
    <property type="match status" value="1"/>
</dbReference>
<dbReference type="InterPro" id="IPR003607">
    <property type="entry name" value="HD/PDEase_dom"/>
</dbReference>
<dbReference type="Gene3D" id="1.10.3210.10">
    <property type="entry name" value="Hypothetical protein af1432"/>
    <property type="match status" value="1"/>
</dbReference>
<proteinExistence type="predicted"/>
<dbReference type="EMBL" id="MHQC01000006">
    <property type="protein sequence ID" value="OGZ95716.1"/>
    <property type="molecule type" value="Genomic_DNA"/>
</dbReference>
<evidence type="ECO:0000313" key="2">
    <source>
        <dbReference type="EMBL" id="OGZ95716.1"/>
    </source>
</evidence>
<dbReference type="GO" id="GO:0005886">
    <property type="term" value="C:plasma membrane"/>
    <property type="evidence" value="ECO:0007669"/>
    <property type="project" value="TreeGrafter"/>
</dbReference>
<gene>
    <name evidence="2" type="ORF">A2633_01930</name>
</gene>
<dbReference type="PANTHER" id="PTHR21262">
    <property type="entry name" value="GUANOSINE-3',5'-BIS DIPHOSPHATE 3'-PYROPHOSPHOHYDROLASE"/>
    <property type="match status" value="1"/>
</dbReference>
<dbReference type="SUPFAM" id="SSF109604">
    <property type="entry name" value="HD-domain/PDEase-like"/>
    <property type="match status" value="1"/>
</dbReference>
<evidence type="ECO:0000313" key="3">
    <source>
        <dbReference type="Proteomes" id="UP000177152"/>
    </source>
</evidence>
<sequence length="184" mass="20902">MASENLAGILVCKRGHRSQRRDGGERYFEHCRRVTLILLETDSPNAPQIISALLHDCVEDCFIPRDIIRDLFGDGVASAVEVLSKKTPCYDKSNGSIAEKKKKSTDEYFGALRASPEWVRTVKLADRLDNLRTMHVWSKERKQKYVVETLQYIIPIADETHAALAILLKNECEKNSNLLSQKKT</sequence>